<dbReference type="VEuPathDB" id="FungiDB:SCHCODRAFT_02700067"/>
<feature type="compositionally biased region" description="Low complexity" evidence="4">
    <location>
        <begin position="308"/>
        <end position="325"/>
    </location>
</feature>
<dbReference type="InParanoid" id="D8PPI2"/>
<dbReference type="Gene3D" id="1.25.40.20">
    <property type="entry name" value="Ankyrin repeat-containing domain"/>
    <property type="match status" value="3"/>
</dbReference>
<dbReference type="OrthoDB" id="341259at2759"/>
<dbReference type="eggNOG" id="KOG0504">
    <property type="taxonomic scope" value="Eukaryota"/>
</dbReference>
<name>D8PPI2_SCHCM</name>
<feature type="compositionally biased region" description="Low complexity" evidence="4">
    <location>
        <begin position="452"/>
        <end position="463"/>
    </location>
</feature>
<dbReference type="InterPro" id="IPR036770">
    <property type="entry name" value="Ankyrin_rpt-contain_sf"/>
</dbReference>
<feature type="region of interest" description="Disordered" evidence="4">
    <location>
        <begin position="218"/>
        <end position="341"/>
    </location>
</feature>
<feature type="region of interest" description="Disordered" evidence="4">
    <location>
        <begin position="536"/>
        <end position="556"/>
    </location>
</feature>
<dbReference type="RefSeq" id="XP_003036530.1">
    <property type="nucleotide sequence ID" value="XM_003036484.1"/>
</dbReference>
<sequence>MAEKDASARLRRAVKENNLFLVRRLITRTDIRNPDPDHKRFTSLAWAAVLGHEETFEFLLANDHDEDEISKDSDNNTILMLLANQTPTTSSPYIDSHTDSGAALRMARMYYDRYPDTLDWANADGKTALHFAAEKGNEELVRMLCDLGADFDLADNQGNTPLHYASSWGHIPIVQLLIERGCQFSARNNQGFTASDYAYSFSTRETLQDTARIQFEMNKKSRRAVYQQHTTRSDYNAPPPPPPSKPREIRQRSANRVRSGSGTSRTTTTSDSGDMESLGVSQHSQSSISASSSPSQPLGTHMQYMQRSANGSSSGARSFSTVGSSRHAQPTNGSSALSPIATRMRERDADAMEKYLNRNRSGSNGTASTDAPRSYQSSNGLSVTSDHLPPISQLSLGGPHTPRRLRPSMSAAQLRSPRSELAPTSNENRNRSGTSPSQVRPVAAAAPPSHALTRSSSTSNSLRGPFRPAGGSVYEEPETYSETYTGPSIQYAQFPEPPLTPEDNATPTIASTTLNTATTNSRRHALHNILTKPLASLDRLENASHRRGMSASSLRG</sequence>
<dbReference type="KEGG" id="scm:SCHCO_02700067"/>
<evidence type="ECO:0000256" key="2">
    <source>
        <dbReference type="ARBA" id="ARBA00023043"/>
    </source>
</evidence>
<dbReference type="PROSITE" id="PS50088">
    <property type="entry name" value="ANK_REPEAT"/>
    <property type="match status" value="2"/>
</dbReference>
<feature type="region of interest" description="Disordered" evidence="4">
    <location>
        <begin position="355"/>
        <end position="476"/>
    </location>
</feature>
<dbReference type="SMART" id="SM00248">
    <property type="entry name" value="ANK"/>
    <property type="match status" value="3"/>
</dbReference>
<protein>
    <submittedName>
        <fullName evidence="5">Uncharacterized protein</fullName>
    </submittedName>
</protein>
<keyword evidence="6" id="KW-1185">Reference proteome</keyword>
<dbReference type="PRINTS" id="PR01415">
    <property type="entry name" value="ANKYRIN"/>
</dbReference>
<dbReference type="PROSITE" id="PS50297">
    <property type="entry name" value="ANK_REP_REGION"/>
    <property type="match status" value="2"/>
</dbReference>
<dbReference type="AlphaFoldDB" id="D8PPI2"/>
<reference evidence="5 6" key="1">
    <citation type="journal article" date="2010" name="Nat. Biotechnol.">
        <title>Genome sequence of the model mushroom Schizophyllum commune.</title>
        <authorList>
            <person name="Ohm R.A."/>
            <person name="de Jong J.F."/>
            <person name="Lugones L.G."/>
            <person name="Aerts A."/>
            <person name="Kothe E."/>
            <person name="Stajich J.E."/>
            <person name="de Vries R.P."/>
            <person name="Record E."/>
            <person name="Levasseur A."/>
            <person name="Baker S.E."/>
            <person name="Bartholomew K.A."/>
            <person name="Coutinho P.M."/>
            <person name="Erdmann S."/>
            <person name="Fowler T.J."/>
            <person name="Gathman A.C."/>
            <person name="Lombard V."/>
            <person name="Henrissat B."/>
            <person name="Knabe N."/>
            <person name="Kuees U."/>
            <person name="Lilly W.W."/>
            <person name="Lindquist E."/>
            <person name="Lucas S."/>
            <person name="Magnuson J.K."/>
            <person name="Piumi F."/>
            <person name="Raudaskoski M."/>
            <person name="Salamov A."/>
            <person name="Schmutz J."/>
            <person name="Schwarze F.W.M.R."/>
            <person name="vanKuyk P.A."/>
            <person name="Horton J.S."/>
            <person name="Grigoriev I.V."/>
            <person name="Woesten H.A.B."/>
        </authorList>
    </citation>
    <scope>NUCLEOTIDE SEQUENCE [LARGE SCALE GENOMIC DNA]</scope>
    <source>
        <strain evidence="6">H4-8 / FGSC 9210</strain>
    </source>
</reference>
<feature type="compositionally biased region" description="Polar residues" evidence="4">
    <location>
        <begin position="358"/>
        <end position="385"/>
    </location>
</feature>
<keyword evidence="2 3" id="KW-0040">ANK repeat</keyword>
<feature type="repeat" description="ANK" evidence="3">
    <location>
        <begin position="124"/>
        <end position="156"/>
    </location>
</feature>
<feature type="repeat" description="ANK" evidence="3">
    <location>
        <begin position="157"/>
        <end position="189"/>
    </location>
</feature>
<evidence type="ECO:0000313" key="5">
    <source>
        <dbReference type="EMBL" id="EFJ01628.1"/>
    </source>
</evidence>
<dbReference type="PANTHER" id="PTHR24171">
    <property type="entry name" value="ANKYRIN REPEAT DOMAIN-CONTAINING PROTEIN 39-RELATED"/>
    <property type="match status" value="1"/>
</dbReference>
<feature type="compositionally biased region" description="Polar residues" evidence="4">
    <location>
        <begin position="326"/>
        <end position="337"/>
    </location>
</feature>
<proteinExistence type="predicted"/>
<dbReference type="Pfam" id="PF12796">
    <property type="entry name" value="Ank_2"/>
    <property type="match status" value="1"/>
</dbReference>
<organism evidence="6">
    <name type="scientific">Schizophyllum commune (strain H4-8 / FGSC 9210)</name>
    <name type="common">Split gill fungus</name>
    <dbReference type="NCBI Taxonomy" id="578458"/>
    <lineage>
        <taxon>Eukaryota</taxon>
        <taxon>Fungi</taxon>
        <taxon>Dikarya</taxon>
        <taxon>Basidiomycota</taxon>
        <taxon>Agaricomycotina</taxon>
        <taxon>Agaricomycetes</taxon>
        <taxon>Agaricomycetidae</taxon>
        <taxon>Agaricales</taxon>
        <taxon>Schizophyllaceae</taxon>
        <taxon>Schizophyllum</taxon>
    </lineage>
</organism>
<dbReference type="EMBL" id="GL377302">
    <property type="protein sequence ID" value="EFJ01628.1"/>
    <property type="molecule type" value="Genomic_DNA"/>
</dbReference>
<dbReference type="GeneID" id="9585891"/>
<evidence type="ECO:0000313" key="6">
    <source>
        <dbReference type="Proteomes" id="UP000007431"/>
    </source>
</evidence>
<evidence type="ECO:0000256" key="1">
    <source>
        <dbReference type="ARBA" id="ARBA00022737"/>
    </source>
</evidence>
<gene>
    <name evidence="5" type="ORF">SCHCODRAFT_63090</name>
</gene>
<evidence type="ECO:0000256" key="4">
    <source>
        <dbReference type="SAM" id="MobiDB-lite"/>
    </source>
</evidence>
<dbReference type="SUPFAM" id="SSF48403">
    <property type="entry name" value="Ankyrin repeat"/>
    <property type="match status" value="1"/>
</dbReference>
<accession>D8PPI2</accession>
<feature type="compositionally biased region" description="Low complexity" evidence="4">
    <location>
        <begin position="258"/>
        <end position="296"/>
    </location>
</feature>
<dbReference type="InterPro" id="IPR002110">
    <property type="entry name" value="Ankyrin_rpt"/>
</dbReference>
<evidence type="ECO:0000256" key="3">
    <source>
        <dbReference type="PROSITE-ProRule" id="PRU00023"/>
    </source>
</evidence>
<dbReference type="OMA" id="RMARLYY"/>
<feature type="compositionally biased region" description="Polar residues" evidence="4">
    <location>
        <begin position="422"/>
        <end position="438"/>
    </location>
</feature>
<dbReference type="HOGENOM" id="CLU_490946_0_0_1"/>
<dbReference type="Proteomes" id="UP000007431">
    <property type="component" value="Unassembled WGS sequence"/>
</dbReference>
<keyword evidence="1" id="KW-0677">Repeat</keyword>
<dbReference type="STRING" id="578458.D8PPI2"/>